<dbReference type="InterPro" id="IPR023367">
    <property type="entry name" value="Peptidase_M42_dom2"/>
</dbReference>
<dbReference type="AlphaFoldDB" id="A0A5S9IIE2"/>
<evidence type="ECO:0000256" key="7">
    <source>
        <dbReference type="PIRSR" id="PIRSR001123-1"/>
    </source>
</evidence>
<dbReference type="Gene3D" id="3.40.630.10">
    <property type="entry name" value="Zn peptidases"/>
    <property type="match status" value="1"/>
</dbReference>
<feature type="binding site" evidence="8">
    <location>
        <position position="313"/>
    </location>
    <ligand>
        <name>Zn(2+)</name>
        <dbReference type="ChEBI" id="CHEBI:29105"/>
        <label>2</label>
    </ligand>
</feature>
<evidence type="ECO:0000313" key="9">
    <source>
        <dbReference type="EMBL" id="BBM82408.1"/>
    </source>
</evidence>
<sequence length="342" mass="37872">MDKLLEDLVRLPGVCGQEERIRLRIEEEIKNLVDYKVDNMGNLITTIGEGEKHLVITAHMDEIGLTVTHIEENGFLRIRKLGGVDPRTVEGRTMRLITKDAILPVAIAIKPPHVMVDRSEMKRTIAFEEMYVDAGATSREEAHEMGIQLFDTIVAYKELHYVGKKFLMGRSLDDRLGCWAMVKVLQELAGKDLPLRVTFAWTVQEEIGLRGAQVLANQMSPDYVIALDTISSGCTPVVPHNLATSVCGNGPALRMVDSRCIASPWMSKFLMNLAKQHDIPIQQAVSGGSTDGAALQMTGAHMMALSFPLRYTHAQCEMADKNDVDNLRKLLAKVPEAIVATP</sequence>
<keyword evidence="5" id="KW-0378">Hydrolase</keyword>
<dbReference type="PIRSF" id="PIRSF001123">
    <property type="entry name" value="PepA_GA"/>
    <property type="match status" value="1"/>
</dbReference>
<evidence type="ECO:0000256" key="2">
    <source>
        <dbReference type="ARBA" id="ARBA00022438"/>
    </source>
</evidence>
<evidence type="ECO:0000256" key="4">
    <source>
        <dbReference type="ARBA" id="ARBA00022723"/>
    </source>
</evidence>
<feature type="binding site" evidence="8">
    <location>
        <position position="228"/>
    </location>
    <ligand>
        <name>Zn(2+)</name>
        <dbReference type="ChEBI" id="CHEBI:29105"/>
        <label>1</label>
    </ligand>
</feature>
<dbReference type="GO" id="GO:0006508">
    <property type="term" value="P:proteolysis"/>
    <property type="evidence" value="ECO:0007669"/>
    <property type="project" value="UniProtKB-KW"/>
</dbReference>
<dbReference type="SUPFAM" id="SSF101821">
    <property type="entry name" value="Aminopeptidase/glucanase lid domain"/>
    <property type="match status" value="1"/>
</dbReference>
<dbReference type="InterPro" id="IPR051464">
    <property type="entry name" value="Peptidase_M42_aminopept"/>
</dbReference>
<feature type="binding site" evidence="8">
    <location>
        <position position="173"/>
    </location>
    <ligand>
        <name>Zn(2+)</name>
        <dbReference type="ChEBI" id="CHEBI:29105"/>
        <label>2</label>
    </ligand>
</feature>
<organism evidence="9 10">
    <name type="scientific">Uabimicrobium amorphum</name>
    <dbReference type="NCBI Taxonomy" id="2596890"/>
    <lineage>
        <taxon>Bacteria</taxon>
        <taxon>Pseudomonadati</taxon>
        <taxon>Planctomycetota</taxon>
        <taxon>Candidatus Uabimicrobiia</taxon>
        <taxon>Candidatus Uabimicrobiales</taxon>
        <taxon>Candidatus Uabimicrobiaceae</taxon>
        <taxon>Candidatus Uabimicrobium</taxon>
    </lineage>
</organism>
<evidence type="ECO:0000256" key="8">
    <source>
        <dbReference type="PIRSR" id="PIRSR001123-2"/>
    </source>
</evidence>
<accession>A0A5S9IIE2</accession>
<keyword evidence="3" id="KW-0645">Protease</keyword>
<feature type="binding site" evidence="8">
    <location>
        <position position="206"/>
    </location>
    <ligand>
        <name>Zn(2+)</name>
        <dbReference type="ChEBI" id="CHEBI:29105"/>
        <label>2</label>
    </ligand>
</feature>
<dbReference type="Pfam" id="PF05343">
    <property type="entry name" value="Peptidase_M42"/>
    <property type="match status" value="1"/>
</dbReference>
<evidence type="ECO:0000256" key="3">
    <source>
        <dbReference type="ARBA" id="ARBA00022670"/>
    </source>
</evidence>
<dbReference type="PANTHER" id="PTHR32481">
    <property type="entry name" value="AMINOPEPTIDASE"/>
    <property type="match status" value="1"/>
</dbReference>
<reference evidence="9 10" key="1">
    <citation type="submission" date="2019-08" db="EMBL/GenBank/DDBJ databases">
        <title>Complete genome sequence of Candidatus Uab amorphum.</title>
        <authorList>
            <person name="Shiratori T."/>
            <person name="Suzuki S."/>
            <person name="Kakizawa Y."/>
            <person name="Ishida K."/>
        </authorList>
    </citation>
    <scope>NUCLEOTIDE SEQUENCE [LARGE SCALE GENOMIC DNA]</scope>
    <source>
        <strain evidence="9 10">SRT547</strain>
    </source>
</reference>
<feature type="binding site" evidence="8">
    <location>
        <position position="59"/>
    </location>
    <ligand>
        <name>Zn(2+)</name>
        <dbReference type="ChEBI" id="CHEBI:29105"/>
        <label>1</label>
    </ligand>
</feature>
<keyword evidence="4 8" id="KW-0479">Metal-binding</keyword>
<name>A0A5S9IIE2_UABAM</name>
<comment type="similarity">
    <text evidence="1 6">Belongs to the peptidase M42 family.</text>
</comment>
<gene>
    <name evidence="9" type="ORF">UABAM_00751</name>
</gene>
<dbReference type="SUPFAM" id="SSF53187">
    <property type="entry name" value="Zn-dependent exopeptidases"/>
    <property type="match status" value="1"/>
</dbReference>
<dbReference type="GO" id="GO:0004177">
    <property type="term" value="F:aminopeptidase activity"/>
    <property type="evidence" value="ECO:0007669"/>
    <property type="project" value="UniProtKB-UniRule"/>
</dbReference>
<dbReference type="PANTHER" id="PTHR32481:SF0">
    <property type="entry name" value="AMINOPEPTIDASE YPDE-RELATED"/>
    <property type="match status" value="1"/>
</dbReference>
<feature type="active site" description="Proton acceptor" evidence="7">
    <location>
        <position position="205"/>
    </location>
</feature>
<dbReference type="EMBL" id="AP019860">
    <property type="protein sequence ID" value="BBM82408.1"/>
    <property type="molecule type" value="Genomic_DNA"/>
</dbReference>
<evidence type="ECO:0000256" key="6">
    <source>
        <dbReference type="PIRNR" id="PIRNR001123"/>
    </source>
</evidence>
<dbReference type="Proteomes" id="UP000326354">
    <property type="component" value="Chromosome"/>
</dbReference>
<dbReference type="KEGG" id="uam:UABAM_00751"/>
<dbReference type="InterPro" id="IPR008007">
    <property type="entry name" value="Peptidase_M42"/>
</dbReference>
<feature type="binding site" evidence="8">
    <location>
        <position position="173"/>
    </location>
    <ligand>
        <name>Zn(2+)</name>
        <dbReference type="ChEBI" id="CHEBI:29105"/>
        <label>1</label>
    </ligand>
</feature>
<keyword evidence="10" id="KW-1185">Reference proteome</keyword>
<evidence type="ECO:0000256" key="5">
    <source>
        <dbReference type="ARBA" id="ARBA00022801"/>
    </source>
</evidence>
<comment type="cofactor">
    <cofactor evidence="8">
        <name>a divalent metal cation</name>
        <dbReference type="ChEBI" id="CHEBI:60240"/>
    </cofactor>
    <text evidence="8">Binds 2 divalent metal cations per subunit.</text>
</comment>
<keyword evidence="2" id="KW-0031">Aminopeptidase</keyword>
<protein>
    <submittedName>
        <fullName evidence="9">Peptidase M28</fullName>
    </submittedName>
</protein>
<evidence type="ECO:0000256" key="1">
    <source>
        <dbReference type="ARBA" id="ARBA00006272"/>
    </source>
</evidence>
<dbReference type="GO" id="GO:0046872">
    <property type="term" value="F:metal ion binding"/>
    <property type="evidence" value="ECO:0007669"/>
    <property type="project" value="UniProtKB-UniRule"/>
</dbReference>
<dbReference type="RefSeq" id="WP_173013120.1">
    <property type="nucleotide sequence ID" value="NZ_AP019860.1"/>
</dbReference>
<evidence type="ECO:0000313" key="10">
    <source>
        <dbReference type="Proteomes" id="UP000326354"/>
    </source>
</evidence>
<dbReference type="Gene3D" id="2.40.30.40">
    <property type="entry name" value="Peptidase M42, domain 2"/>
    <property type="match status" value="1"/>
</dbReference>
<proteinExistence type="inferred from homology"/>